<comment type="caution">
    <text evidence="1">The sequence shown here is derived from an EMBL/GenBank/DDBJ whole genome shotgun (WGS) entry which is preliminary data.</text>
</comment>
<name>A0A0F9ST88_9ZZZZ</name>
<proteinExistence type="predicted"/>
<dbReference type="EMBL" id="LAZR01000412">
    <property type="protein sequence ID" value="KKN70034.1"/>
    <property type="molecule type" value="Genomic_DNA"/>
</dbReference>
<sequence length="67" mass="7409">MNLVLLIICICGAIYSEDSLFSGWVVGKKPEGIHNESVGFKCSKCGRFIGHSENDCPMQNHTHRDEG</sequence>
<dbReference type="AlphaFoldDB" id="A0A0F9ST88"/>
<organism evidence="1">
    <name type="scientific">marine sediment metagenome</name>
    <dbReference type="NCBI Taxonomy" id="412755"/>
    <lineage>
        <taxon>unclassified sequences</taxon>
        <taxon>metagenomes</taxon>
        <taxon>ecological metagenomes</taxon>
    </lineage>
</organism>
<accession>A0A0F9ST88</accession>
<evidence type="ECO:0000313" key="1">
    <source>
        <dbReference type="EMBL" id="KKN70034.1"/>
    </source>
</evidence>
<reference evidence="1" key="1">
    <citation type="journal article" date="2015" name="Nature">
        <title>Complex archaea that bridge the gap between prokaryotes and eukaryotes.</title>
        <authorList>
            <person name="Spang A."/>
            <person name="Saw J.H."/>
            <person name="Jorgensen S.L."/>
            <person name="Zaremba-Niedzwiedzka K."/>
            <person name="Martijn J."/>
            <person name="Lind A.E."/>
            <person name="van Eijk R."/>
            <person name="Schleper C."/>
            <person name="Guy L."/>
            <person name="Ettema T.J."/>
        </authorList>
    </citation>
    <scope>NUCLEOTIDE SEQUENCE</scope>
</reference>
<protein>
    <submittedName>
        <fullName evidence="1">Uncharacterized protein</fullName>
    </submittedName>
</protein>
<gene>
    <name evidence="1" type="ORF">LCGC14_0434810</name>
</gene>